<name>A0A1T4KPT4_TREPO</name>
<dbReference type="Gene3D" id="3.40.50.300">
    <property type="entry name" value="P-loop containing nucleotide triphosphate hydrolases"/>
    <property type="match status" value="1"/>
</dbReference>
<dbReference type="InterPro" id="IPR042108">
    <property type="entry name" value="GTPase_HflX_N_sf"/>
</dbReference>
<dbReference type="Pfam" id="PF16360">
    <property type="entry name" value="GTP-bdg_M"/>
    <property type="match status" value="1"/>
</dbReference>
<keyword evidence="3 7" id="KW-0460">Magnesium</keyword>
<dbReference type="Pfam" id="PF01926">
    <property type="entry name" value="MMR_HSR1"/>
    <property type="match status" value="1"/>
</dbReference>
<dbReference type="InterPro" id="IPR030394">
    <property type="entry name" value="G_HFLX_dom"/>
</dbReference>
<evidence type="ECO:0000256" key="6">
    <source>
        <dbReference type="PIRSR" id="PIRSR006809-1"/>
    </source>
</evidence>
<dbReference type="PIRSF" id="PIRSF006809">
    <property type="entry name" value="GTP-binding_hflX_prd"/>
    <property type="match status" value="1"/>
</dbReference>
<dbReference type="InterPro" id="IPR027417">
    <property type="entry name" value="P-loop_NTPase"/>
</dbReference>
<dbReference type="GO" id="GO:0005737">
    <property type="term" value="C:cytoplasm"/>
    <property type="evidence" value="ECO:0007669"/>
    <property type="project" value="UniProtKB-SubCell"/>
</dbReference>
<dbReference type="PANTHER" id="PTHR10229:SF0">
    <property type="entry name" value="GTP-BINDING PROTEIN 6-RELATED"/>
    <property type="match status" value="1"/>
</dbReference>
<dbReference type="NCBIfam" id="TIGR03156">
    <property type="entry name" value="GTP_HflX"/>
    <property type="match status" value="1"/>
</dbReference>
<dbReference type="PRINTS" id="PR00326">
    <property type="entry name" value="GTP1OBG"/>
</dbReference>
<dbReference type="PANTHER" id="PTHR10229">
    <property type="entry name" value="GTP-BINDING PROTEIN HFLX"/>
    <property type="match status" value="1"/>
</dbReference>
<keyword evidence="5" id="KW-0963">Cytoplasm</keyword>
<keyword evidence="4 5" id="KW-0342">GTP-binding</keyword>
<comment type="cofactor">
    <cofactor evidence="7">
        <name>Mg(2+)</name>
        <dbReference type="ChEBI" id="CHEBI:18420"/>
    </cofactor>
</comment>
<reference evidence="9 10" key="1">
    <citation type="submission" date="2017-02" db="EMBL/GenBank/DDBJ databases">
        <authorList>
            <person name="Peterson S.W."/>
        </authorList>
    </citation>
    <scope>NUCLEOTIDE SEQUENCE [LARGE SCALE GENOMIC DNA]</scope>
    <source>
        <strain evidence="9 10">ATCC BAA-908</strain>
    </source>
</reference>
<feature type="binding site" evidence="6">
    <location>
        <begin position="315"/>
        <end position="318"/>
    </location>
    <ligand>
        <name>GTP</name>
        <dbReference type="ChEBI" id="CHEBI:37565"/>
    </ligand>
</feature>
<feature type="binding site" evidence="6">
    <location>
        <begin position="202"/>
        <end position="209"/>
    </location>
    <ligand>
        <name>GTP</name>
        <dbReference type="ChEBI" id="CHEBI:37565"/>
    </ligand>
</feature>
<proteinExistence type="inferred from homology"/>
<dbReference type="EMBL" id="FUWG01000008">
    <property type="protein sequence ID" value="SJZ44393.1"/>
    <property type="molecule type" value="Genomic_DNA"/>
</dbReference>
<comment type="subcellular location">
    <subcellularLocation>
        <location evidence="5">Cytoplasm</location>
    </subcellularLocation>
    <text evidence="5">May associate with membranes.</text>
</comment>
<keyword evidence="1 7" id="KW-0479">Metal-binding</keyword>
<feature type="binding site" evidence="6">
    <location>
        <begin position="249"/>
        <end position="252"/>
    </location>
    <ligand>
        <name>GTP</name>
        <dbReference type="ChEBI" id="CHEBI:37565"/>
    </ligand>
</feature>
<dbReference type="GeneID" id="78316572"/>
<dbReference type="Gene3D" id="6.10.250.2860">
    <property type="match status" value="1"/>
</dbReference>
<comment type="similarity">
    <text evidence="5">Belongs to the TRAFAC class OBG-HflX-like GTPase superfamily. HflX GTPase family.</text>
</comment>
<dbReference type="Proteomes" id="UP000190423">
    <property type="component" value="Unassembled WGS sequence"/>
</dbReference>
<organism evidence="9 10">
    <name type="scientific">Treponema porcinum</name>
    <dbReference type="NCBI Taxonomy" id="261392"/>
    <lineage>
        <taxon>Bacteria</taxon>
        <taxon>Pseudomonadati</taxon>
        <taxon>Spirochaetota</taxon>
        <taxon>Spirochaetia</taxon>
        <taxon>Spirochaetales</taxon>
        <taxon>Treponemataceae</taxon>
        <taxon>Treponema</taxon>
    </lineage>
</organism>
<dbReference type="PROSITE" id="PS51705">
    <property type="entry name" value="G_HFLX"/>
    <property type="match status" value="1"/>
</dbReference>
<gene>
    <name evidence="5" type="primary">hflX</name>
    <name evidence="9" type="ORF">SAMN02745149_01272</name>
</gene>
<feature type="domain" description="Hflx-type G" evidence="8">
    <location>
        <begin position="196"/>
        <end position="363"/>
    </location>
</feature>
<evidence type="ECO:0000256" key="7">
    <source>
        <dbReference type="PIRSR" id="PIRSR006809-2"/>
    </source>
</evidence>
<sequence length="420" mass="46344">MINIEEEQNRRTKCLLVGEPGNNLAELKGLADTLGMETVEKLTLTRLEVQPAYGMGKGKAQEIADLAREKEADCIIFDFDLAPSKQRNWEKLAKIPCLDRQEVIIRIFAQRAQTKEAVLQVELARLTYSLPRLAHSYGDMARQRGGSYGSKGAGETQLELDQRNIREIIFRTKKELEKVVRTRETQRKKRGSIPVPECALIGYTNAGKSSLLNALTGADAFVEDKLFATLDPLTRKLKLKDGNGILLTDTVGFISNLPHSLIDAFKSTLSAAKNADLQLLVIDSSDPNALSQYNTVCAVLDEIGATNSKRVIVLNKCDVSKENAADFAALNLQFPDAVCVSAKTHFGFEALAERISEELLGEVRTFEIPAEKSALLQNLRTNGVIIDEKWKDAGVLVKARAAGKTLSLMKPYLKEVLINT</sequence>
<dbReference type="InterPro" id="IPR032305">
    <property type="entry name" value="GTP-bd_M"/>
</dbReference>
<feature type="binding site" evidence="7">
    <location>
        <position position="229"/>
    </location>
    <ligand>
        <name>Mg(2+)</name>
        <dbReference type="ChEBI" id="CHEBI:18420"/>
    </ligand>
</feature>
<feature type="binding site" evidence="6">
    <location>
        <begin position="227"/>
        <end position="231"/>
    </location>
    <ligand>
        <name>GTP</name>
        <dbReference type="ChEBI" id="CHEBI:37565"/>
    </ligand>
</feature>
<dbReference type="HAMAP" id="MF_00900">
    <property type="entry name" value="GTPase_HflX"/>
    <property type="match status" value="1"/>
</dbReference>
<dbReference type="GO" id="GO:0046872">
    <property type="term" value="F:metal ion binding"/>
    <property type="evidence" value="ECO:0007669"/>
    <property type="project" value="UniProtKB-KW"/>
</dbReference>
<evidence type="ECO:0000256" key="2">
    <source>
        <dbReference type="ARBA" id="ARBA00022741"/>
    </source>
</evidence>
<dbReference type="Gene3D" id="3.40.50.11060">
    <property type="entry name" value="GTPase HflX, N-terminal domain"/>
    <property type="match status" value="1"/>
</dbReference>
<evidence type="ECO:0000256" key="4">
    <source>
        <dbReference type="ARBA" id="ARBA00023134"/>
    </source>
</evidence>
<evidence type="ECO:0000313" key="10">
    <source>
        <dbReference type="Proteomes" id="UP000190423"/>
    </source>
</evidence>
<evidence type="ECO:0000256" key="1">
    <source>
        <dbReference type="ARBA" id="ARBA00022723"/>
    </source>
</evidence>
<dbReference type="STRING" id="261392.SAMN02745149_01272"/>
<dbReference type="SUPFAM" id="SSF52540">
    <property type="entry name" value="P-loop containing nucleoside triphosphate hydrolases"/>
    <property type="match status" value="1"/>
</dbReference>
<keyword evidence="2 5" id="KW-0547">Nucleotide-binding</keyword>
<dbReference type="GO" id="GO:0005525">
    <property type="term" value="F:GTP binding"/>
    <property type="evidence" value="ECO:0007669"/>
    <property type="project" value="UniProtKB-UniRule"/>
</dbReference>
<feature type="binding site" evidence="7">
    <location>
        <position position="209"/>
    </location>
    <ligand>
        <name>Mg(2+)</name>
        <dbReference type="ChEBI" id="CHEBI:18420"/>
    </ligand>
</feature>
<feature type="binding site" evidence="6">
    <location>
        <begin position="341"/>
        <end position="343"/>
    </location>
    <ligand>
        <name>GTP</name>
        <dbReference type="ChEBI" id="CHEBI:37565"/>
    </ligand>
</feature>
<keyword evidence="10" id="KW-1185">Reference proteome</keyword>
<dbReference type="RefSeq" id="WP_078933181.1">
    <property type="nucleotide sequence ID" value="NZ_FUWG01000008.1"/>
</dbReference>
<dbReference type="InterPro" id="IPR025121">
    <property type="entry name" value="GTPase_HflX_N"/>
</dbReference>
<dbReference type="AlphaFoldDB" id="A0A1T4KPT4"/>
<dbReference type="GO" id="GO:0003924">
    <property type="term" value="F:GTPase activity"/>
    <property type="evidence" value="ECO:0007669"/>
    <property type="project" value="UniProtKB-UniRule"/>
</dbReference>
<evidence type="ECO:0000256" key="3">
    <source>
        <dbReference type="ARBA" id="ARBA00022842"/>
    </source>
</evidence>
<dbReference type="InterPro" id="IPR016496">
    <property type="entry name" value="GTPase_HflX"/>
</dbReference>
<evidence type="ECO:0000313" key="9">
    <source>
        <dbReference type="EMBL" id="SJZ44393.1"/>
    </source>
</evidence>
<dbReference type="InterPro" id="IPR006073">
    <property type="entry name" value="GTP-bd"/>
</dbReference>
<protein>
    <recommendedName>
        <fullName evidence="5">GTPase HflX</fullName>
    </recommendedName>
    <alternativeName>
        <fullName evidence="5">GTP-binding protein HflX</fullName>
    </alternativeName>
</protein>
<evidence type="ECO:0000259" key="8">
    <source>
        <dbReference type="PROSITE" id="PS51705"/>
    </source>
</evidence>
<comment type="subunit">
    <text evidence="5">Monomer. Associates with the 50S ribosomal subunit.</text>
</comment>
<accession>A0A1T4KPT4</accession>
<dbReference type="OrthoDB" id="9812272at2"/>
<comment type="function">
    <text evidence="5">GTPase that associates with the 50S ribosomal subunit and may have a role during protein synthesis or ribosome biogenesis.</text>
</comment>
<evidence type="ECO:0000256" key="5">
    <source>
        <dbReference type="HAMAP-Rule" id="MF_00900"/>
    </source>
</evidence>
<dbReference type="Pfam" id="PF13167">
    <property type="entry name" value="GTP-bdg_N"/>
    <property type="match status" value="1"/>
</dbReference>
<dbReference type="GO" id="GO:0043022">
    <property type="term" value="F:ribosome binding"/>
    <property type="evidence" value="ECO:0007669"/>
    <property type="project" value="TreeGrafter"/>
</dbReference>
<dbReference type="CDD" id="cd01878">
    <property type="entry name" value="HflX"/>
    <property type="match status" value="1"/>
</dbReference>